<dbReference type="PROSITE" id="PS50041">
    <property type="entry name" value="C_TYPE_LECTIN_2"/>
    <property type="match status" value="1"/>
</dbReference>
<dbReference type="InterPro" id="IPR016187">
    <property type="entry name" value="CTDL_fold"/>
</dbReference>
<evidence type="ECO:0000313" key="2">
    <source>
        <dbReference type="EMBL" id="TRY57795.1"/>
    </source>
</evidence>
<dbReference type="Pfam" id="PF00059">
    <property type="entry name" value="Lectin_C"/>
    <property type="match status" value="1"/>
</dbReference>
<dbReference type="STRING" id="623744.A0A553MXB1"/>
<dbReference type="PANTHER" id="PTHR45784:SF3">
    <property type="entry name" value="C-TYPE LECTIN DOMAIN FAMILY 4 MEMBER K-LIKE-RELATED"/>
    <property type="match status" value="1"/>
</dbReference>
<dbReference type="Proteomes" id="UP000316079">
    <property type="component" value="Unassembled WGS sequence"/>
</dbReference>
<evidence type="ECO:0000313" key="3">
    <source>
        <dbReference type="Proteomes" id="UP000316079"/>
    </source>
</evidence>
<organism evidence="2 3">
    <name type="scientific">Danionella cerebrum</name>
    <dbReference type="NCBI Taxonomy" id="2873325"/>
    <lineage>
        <taxon>Eukaryota</taxon>
        <taxon>Metazoa</taxon>
        <taxon>Chordata</taxon>
        <taxon>Craniata</taxon>
        <taxon>Vertebrata</taxon>
        <taxon>Euteleostomi</taxon>
        <taxon>Actinopterygii</taxon>
        <taxon>Neopterygii</taxon>
        <taxon>Teleostei</taxon>
        <taxon>Ostariophysi</taxon>
        <taxon>Cypriniformes</taxon>
        <taxon>Danionidae</taxon>
        <taxon>Danioninae</taxon>
        <taxon>Danionella</taxon>
    </lineage>
</organism>
<reference evidence="2 3" key="1">
    <citation type="journal article" date="2019" name="Sci. Data">
        <title>Hybrid genome assembly and annotation of Danionella translucida.</title>
        <authorList>
            <person name="Kadobianskyi M."/>
            <person name="Schulze L."/>
            <person name="Schuelke M."/>
            <person name="Judkewitz B."/>
        </authorList>
    </citation>
    <scope>NUCLEOTIDE SEQUENCE [LARGE SCALE GENOMIC DNA]</scope>
    <source>
        <strain evidence="2 3">Bolton</strain>
    </source>
</reference>
<name>A0A553MXB1_9TELE</name>
<dbReference type="Gene3D" id="3.10.100.10">
    <property type="entry name" value="Mannose-Binding Protein A, subunit A"/>
    <property type="match status" value="1"/>
</dbReference>
<dbReference type="OrthoDB" id="441660at2759"/>
<gene>
    <name evidence="2" type="ORF">DNTS_012055</name>
</gene>
<dbReference type="AlphaFoldDB" id="A0A553MXB1"/>
<dbReference type="SUPFAM" id="SSF56436">
    <property type="entry name" value="C-type lectin-like"/>
    <property type="match status" value="1"/>
</dbReference>
<protein>
    <recommendedName>
        <fullName evidence="1">C-type lectin domain-containing protein</fullName>
    </recommendedName>
</protein>
<dbReference type="InterPro" id="IPR016186">
    <property type="entry name" value="C-type_lectin-like/link_sf"/>
</dbReference>
<proteinExistence type="predicted"/>
<dbReference type="InterPro" id="IPR001304">
    <property type="entry name" value="C-type_lectin-like"/>
</dbReference>
<comment type="caution">
    <text evidence="2">The sequence shown here is derived from an EMBL/GenBank/DDBJ whole genome shotgun (WGS) entry which is preliminary data.</text>
</comment>
<evidence type="ECO:0000259" key="1">
    <source>
        <dbReference type="PROSITE" id="PS50041"/>
    </source>
</evidence>
<keyword evidence="3" id="KW-1185">Reference proteome</keyword>
<dbReference type="PANTHER" id="PTHR45784">
    <property type="entry name" value="C-TYPE LECTIN DOMAIN FAMILY 20 MEMBER A-RELATED"/>
    <property type="match status" value="1"/>
</dbReference>
<feature type="domain" description="C-type lectin" evidence="1">
    <location>
        <begin position="22"/>
        <end position="73"/>
    </location>
</feature>
<dbReference type="EMBL" id="SRMA01027225">
    <property type="protein sequence ID" value="TRY57795.1"/>
    <property type="molecule type" value="Genomic_DNA"/>
</dbReference>
<sequence length="123" mass="14044">MPCVVPPAAGKVSFRQTEIWILWTGLFSDSWQWSDQSDPSFRNWNAFDPTNQNGIENCAAIYYSQGQWSDTPCFGNGNEQHHVDLVMVDSIEMRCHVGNVVKQTSTESVWLGLHNFCSMNIWI</sequence>
<accession>A0A553MXB1</accession>